<feature type="transmembrane region" description="Helical" evidence="2">
    <location>
        <begin position="7"/>
        <end position="30"/>
    </location>
</feature>
<sequence>MGLLFELITNAIVFVTQPFSLLNLICAIGLRCTCLVTETWMQIVKAIINFNLNICWRITIWIVAIVSLPLRILNALQRERQLQMLLDEMQFEFENLAWGKKELEDRLRAAIKDRKIMESILEELEDDHEKAIARIELLENELQDLKEENLRLNKIYKKENWSDKSIDDRKLGTPFLTEYDTPALKPDYNGSGVTIQDLLMHRDSWEEDNKGKIQPHKFMKAGSKGGHVYELSPRVTPKSLVVSEALDEKRGVAMSQSLFSAVLSLLVGIIIWEAEDPCMPLVVALFSVVGMSLKSVVQFFSTIENKPASDAVALLSFNWFILGTLTYPTLPRVAHLLAPIVRGLITRILSWPGRELFALLASERIRSRFASTELEITVILVKLRPDL</sequence>
<evidence type="ECO:0000256" key="2">
    <source>
        <dbReference type="SAM" id="Phobius"/>
    </source>
</evidence>
<evidence type="ECO:0000313" key="3">
    <source>
        <dbReference type="EMBL" id="KAF6168927.1"/>
    </source>
</evidence>
<dbReference type="EMBL" id="JACGCM010000671">
    <property type="protein sequence ID" value="KAF6168927.1"/>
    <property type="molecule type" value="Genomic_DNA"/>
</dbReference>
<keyword evidence="2" id="KW-1133">Transmembrane helix</keyword>
<feature type="coiled-coil region" evidence="1">
    <location>
        <begin position="100"/>
        <end position="158"/>
    </location>
</feature>
<keyword evidence="4" id="KW-1185">Reference proteome</keyword>
<comment type="caution">
    <text evidence="3">The sequence shown here is derived from an EMBL/GenBank/DDBJ whole genome shotgun (WGS) entry which is preliminary data.</text>
</comment>
<evidence type="ECO:0000313" key="4">
    <source>
        <dbReference type="Proteomes" id="UP000541444"/>
    </source>
</evidence>
<keyword evidence="1" id="KW-0175">Coiled coil</keyword>
<feature type="transmembrane region" description="Helical" evidence="2">
    <location>
        <begin position="50"/>
        <end position="73"/>
    </location>
</feature>
<dbReference type="AlphaFoldDB" id="A0A7J7NNY1"/>
<proteinExistence type="predicted"/>
<name>A0A7J7NNY1_9MAGN</name>
<evidence type="ECO:0000256" key="1">
    <source>
        <dbReference type="SAM" id="Coils"/>
    </source>
</evidence>
<dbReference type="PANTHER" id="PTHR36073:SF1">
    <property type="entry name" value="OS01G0962100 PROTEIN"/>
    <property type="match status" value="1"/>
</dbReference>
<dbReference type="OrthoDB" id="1937632at2759"/>
<organism evidence="3 4">
    <name type="scientific">Kingdonia uniflora</name>
    <dbReference type="NCBI Taxonomy" id="39325"/>
    <lineage>
        <taxon>Eukaryota</taxon>
        <taxon>Viridiplantae</taxon>
        <taxon>Streptophyta</taxon>
        <taxon>Embryophyta</taxon>
        <taxon>Tracheophyta</taxon>
        <taxon>Spermatophyta</taxon>
        <taxon>Magnoliopsida</taxon>
        <taxon>Ranunculales</taxon>
        <taxon>Circaeasteraceae</taxon>
        <taxon>Kingdonia</taxon>
    </lineage>
</organism>
<accession>A0A7J7NNY1</accession>
<protein>
    <submittedName>
        <fullName evidence="3">Uncharacterized protein</fullName>
    </submittedName>
</protein>
<reference evidence="3 4" key="1">
    <citation type="journal article" date="2020" name="IScience">
        <title>Genome Sequencing of the Endangered Kingdonia uniflora (Circaeasteraceae, Ranunculales) Reveals Potential Mechanisms of Evolutionary Specialization.</title>
        <authorList>
            <person name="Sun Y."/>
            <person name="Deng T."/>
            <person name="Zhang A."/>
            <person name="Moore M.J."/>
            <person name="Landis J.B."/>
            <person name="Lin N."/>
            <person name="Zhang H."/>
            <person name="Zhang X."/>
            <person name="Huang J."/>
            <person name="Zhang X."/>
            <person name="Sun H."/>
            <person name="Wang H."/>
        </authorList>
    </citation>
    <scope>NUCLEOTIDE SEQUENCE [LARGE SCALE GENOMIC DNA]</scope>
    <source>
        <strain evidence="3">TB1705</strain>
        <tissue evidence="3">Leaf</tissue>
    </source>
</reference>
<gene>
    <name evidence="3" type="ORF">GIB67_038424</name>
</gene>
<dbReference type="PANTHER" id="PTHR36073">
    <property type="match status" value="1"/>
</dbReference>
<keyword evidence="2" id="KW-0472">Membrane</keyword>
<dbReference type="Proteomes" id="UP000541444">
    <property type="component" value="Unassembled WGS sequence"/>
</dbReference>
<keyword evidence="2" id="KW-0812">Transmembrane</keyword>